<dbReference type="EMBL" id="PJVH01000073">
    <property type="protein sequence ID" value="RXU83615.1"/>
    <property type="molecule type" value="Genomic_DNA"/>
</dbReference>
<proteinExistence type="predicted"/>
<gene>
    <name evidence="1" type="ORF">AWT83_17020</name>
    <name evidence="2" type="ORF">CQR37_13930</name>
    <name evidence="3" type="ORF">CYQ77_12965</name>
</gene>
<dbReference type="Proteomes" id="UP000289562">
    <property type="component" value="Unassembled WGS sequence"/>
</dbReference>
<name>A0A132P1C8_ENTFC</name>
<dbReference type="EMBL" id="PCGC01000066">
    <property type="protein sequence ID" value="PHL20508.1"/>
    <property type="molecule type" value="Genomic_DNA"/>
</dbReference>
<protein>
    <submittedName>
        <fullName evidence="1">Uncharacterized protein</fullName>
    </submittedName>
</protein>
<evidence type="ECO:0000313" key="4">
    <source>
        <dbReference type="Proteomes" id="UP000070452"/>
    </source>
</evidence>
<dbReference type="AlphaFoldDB" id="A0A132P1C8"/>
<reference evidence="1 4" key="1">
    <citation type="submission" date="2016-01" db="EMBL/GenBank/DDBJ databases">
        <title>Molecular Mechanisms for transfer of large genomic segments between Enterococcus faecium strains.</title>
        <authorList>
            <person name="Garcia-Solache M.A."/>
            <person name="Lebreton F."/>
            <person name="Mclaughlin R.E."/>
            <person name="Whiteaker J.D."/>
            <person name="Gilmore M.S."/>
            <person name="Rice L.B."/>
        </authorList>
    </citation>
    <scope>NUCLEOTIDE SEQUENCE [LARGE SCALE GENOMIC DNA]</scope>
    <source>
        <strain evidence="1 4">D344RRF x C68</strain>
    </source>
</reference>
<evidence type="ECO:0000313" key="3">
    <source>
        <dbReference type="EMBL" id="RXU83615.1"/>
    </source>
</evidence>
<dbReference type="Proteomes" id="UP000224303">
    <property type="component" value="Unassembled WGS sequence"/>
</dbReference>
<evidence type="ECO:0000313" key="6">
    <source>
        <dbReference type="Proteomes" id="UP000289562"/>
    </source>
</evidence>
<evidence type="ECO:0000313" key="1">
    <source>
        <dbReference type="EMBL" id="KWX16131.1"/>
    </source>
</evidence>
<reference evidence="3 6" key="3">
    <citation type="submission" date="2017-12" db="EMBL/GenBank/DDBJ databases">
        <title>A pool of 800 enterococci isolated from chicken carcass rinse samples from New Zealand.</title>
        <authorList>
            <person name="Zhang J."/>
            <person name="Rogers L."/>
            <person name="Midwinter A."/>
            <person name="French N."/>
        </authorList>
    </citation>
    <scope>NUCLEOTIDE SEQUENCE [LARGE SCALE GENOMIC DNA]</scope>
    <source>
        <strain evidence="3 6">EN697</strain>
    </source>
</reference>
<evidence type="ECO:0000313" key="5">
    <source>
        <dbReference type="Proteomes" id="UP000224303"/>
    </source>
</evidence>
<accession>A0A132P1C8</accession>
<dbReference type="EMBL" id="LRHK01000009">
    <property type="protein sequence ID" value="KWX16131.1"/>
    <property type="molecule type" value="Genomic_DNA"/>
</dbReference>
<comment type="caution">
    <text evidence="1">The sequence shown here is derived from an EMBL/GenBank/DDBJ whole genome shotgun (WGS) entry which is preliminary data.</text>
</comment>
<dbReference type="RefSeq" id="WP_002299230.1">
    <property type="nucleotide sequence ID" value="NZ_AP024833.1"/>
</dbReference>
<evidence type="ECO:0000313" key="2">
    <source>
        <dbReference type="EMBL" id="PHL20508.1"/>
    </source>
</evidence>
<sequence length="108" mass="12250">MAEDNRSQAAVSRLLGNKNKKNYKPKEVEEIELTKKNISKVIKDQGSSVRTADSIRINPILMSALKYWTTIAESDKSKPDVIEDALLKSIPEEYLIEGYKLAKKQNKI</sequence>
<reference evidence="2 5" key="2">
    <citation type="submission" date="2017-10" db="EMBL/GenBank/DDBJ databases">
        <title>Draft genomes of the Enterococcus faecium isolated from human feces before and after Helicobacter pylori eradication therapy.</title>
        <authorList>
            <person name="Prianichniikov N.A."/>
            <person name="Glushchenko O.E."/>
            <person name="Malakhova M.V."/>
        </authorList>
    </citation>
    <scope>NUCLEOTIDE SEQUENCE [LARGE SCALE GENOMIC DNA]</scope>
    <source>
        <strain evidence="2 5">Hp_5-7</strain>
    </source>
</reference>
<organism evidence="1 4">
    <name type="scientific">Enterococcus faecium</name>
    <name type="common">Streptococcus faecium</name>
    <dbReference type="NCBI Taxonomy" id="1352"/>
    <lineage>
        <taxon>Bacteria</taxon>
        <taxon>Bacillati</taxon>
        <taxon>Bacillota</taxon>
        <taxon>Bacilli</taxon>
        <taxon>Lactobacillales</taxon>
        <taxon>Enterococcaceae</taxon>
        <taxon>Enterococcus</taxon>
    </lineage>
</organism>
<dbReference type="Proteomes" id="UP000070452">
    <property type="component" value="Unassembled WGS sequence"/>
</dbReference>